<protein>
    <submittedName>
        <fullName evidence="4">Uncharacterized protein LOC115887620</fullName>
    </submittedName>
</protein>
<feature type="region of interest" description="Disordered" evidence="1">
    <location>
        <begin position="1"/>
        <end position="34"/>
    </location>
</feature>
<dbReference type="InterPro" id="IPR050863">
    <property type="entry name" value="CenT-Element_Derived"/>
</dbReference>
<reference evidence="4" key="1">
    <citation type="submission" date="2025-08" db="UniProtKB">
        <authorList>
            <consortium name="RefSeq"/>
        </authorList>
    </citation>
    <scope>IDENTIFICATION</scope>
    <source>
        <tissue evidence="4">Gonads</tissue>
    </source>
</reference>
<dbReference type="RefSeq" id="XP_030762946.1">
    <property type="nucleotide sequence ID" value="XM_030907086.1"/>
</dbReference>
<gene>
    <name evidence="4" type="primary">LOC115887620</name>
</gene>
<accession>A0A6J2YI43</accession>
<dbReference type="AlphaFoldDB" id="A0A6J2YI43"/>
<dbReference type="PANTHER" id="PTHR19303">
    <property type="entry name" value="TRANSPOSON"/>
    <property type="match status" value="1"/>
</dbReference>
<feature type="region of interest" description="Disordered" evidence="1">
    <location>
        <begin position="363"/>
        <end position="382"/>
    </location>
</feature>
<dbReference type="GO" id="GO:0005634">
    <property type="term" value="C:nucleus"/>
    <property type="evidence" value="ECO:0007669"/>
    <property type="project" value="TreeGrafter"/>
</dbReference>
<evidence type="ECO:0000313" key="4">
    <source>
        <dbReference type="RefSeq" id="XP_030762946.1"/>
    </source>
</evidence>
<evidence type="ECO:0000259" key="2">
    <source>
        <dbReference type="Pfam" id="PF03184"/>
    </source>
</evidence>
<feature type="compositionally biased region" description="Polar residues" evidence="1">
    <location>
        <begin position="263"/>
        <end position="277"/>
    </location>
</feature>
<feature type="compositionally biased region" description="Basic and acidic residues" evidence="1">
    <location>
        <begin position="250"/>
        <end position="261"/>
    </location>
</feature>
<dbReference type="GO" id="GO:0003677">
    <property type="term" value="F:DNA binding"/>
    <property type="evidence" value="ECO:0007669"/>
    <property type="project" value="TreeGrafter"/>
</dbReference>
<feature type="compositionally biased region" description="Low complexity" evidence="1">
    <location>
        <begin position="314"/>
        <end position="325"/>
    </location>
</feature>
<feature type="region of interest" description="Disordered" evidence="1">
    <location>
        <begin position="250"/>
        <end position="297"/>
    </location>
</feature>
<keyword evidence="3" id="KW-1185">Reference proteome</keyword>
<feature type="compositionally biased region" description="Basic and acidic residues" evidence="1">
    <location>
        <begin position="278"/>
        <end position="290"/>
    </location>
</feature>
<dbReference type="InParanoid" id="A0A6J2YI43"/>
<proteinExistence type="predicted"/>
<sequence>MVEDTSSDDLNESIPSLNDSTDEEELPNMNGTVPSSLGRFKPIFTEEMEKELADHCRDLDGRFYGIGTKNLRTIAYQFAELNGLGHCFNKEMAGFVKSSEEDPVLLILDNHVSHRSLEAVLYCREHHIILLSLPPHASHRLQPLDRSFFAPLKTAYSTEADKWIISNPGKVISLRHVSELFGAAYSRVATISIAANGFKSTGIFPFADDIFTDDDFRPSEVTDRVLITSQEERSSSSDDSDRPLQLVREKLSKNKNPDKQIKVPQTPNRDNKLNSWESCERHISESEKEPVASTSTCVNVSTTPTVRFFKDKPSLTSSSTIVSPSQIYPLPKAPPETQQRRKRSQKSELMTESPFKNELLSKDQSSKVTHSVKRRVIEDESTKNVKEKIINKKKKKNSNEIGVFNWSKKVQNIPVGSQK</sequence>
<dbReference type="OrthoDB" id="4327074at2759"/>
<evidence type="ECO:0000256" key="1">
    <source>
        <dbReference type="SAM" id="MobiDB-lite"/>
    </source>
</evidence>
<name>A0A6J2YI43_SITOR</name>
<feature type="compositionally biased region" description="Acidic residues" evidence="1">
    <location>
        <begin position="1"/>
        <end position="11"/>
    </location>
</feature>
<organism evidence="3 4">
    <name type="scientific">Sitophilus oryzae</name>
    <name type="common">Rice weevil</name>
    <name type="synonym">Curculio oryzae</name>
    <dbReference type="NCBI Taxonomy" id="7048"/>
    <lineage>
        <taxon>Eukaryota</taxon>
        <taxon>Metazoa</taxon>
        <taxon>Ecdysozoa</taxon>
        <taxon>Arthropoda</taxon>
        <taxon>Hexapoda</taxon>
        <taxon>Insecta</taxon>
        <taxon>Pterygota</taxon>
        <taxon>Neoptera</taxon>
        <taxon>Endopterygota</taxon>
        <taxon>Coleoptera</taxon>
        <taxon>Polyphaga</taxon>
        <taxon>Cucujiformia</taxon>
        <taxon>Curculionidae</taxon>
        <taxon>Dryophthorinae</taxon>
        <taxon>Sitophilus</taxon>
    </lineage>
</organism>
<evidence type="ECO:0000313" key="3">
    <source>
        <dbReference type="Proteomes" id="UP000504635"/>
    </source>
</evidence>
<dbReference type="KEGG" id="soy:115887620"/>
<dbReference type="InterPro" id="IPR004875">
    <property type="entry name" value="DDE_SF_endonuclease_dom"/>
</dbReference>
<dbReference type="PANTHER" id="PTHR19303:SF74">
    <property type="entry name" value="POGO TRANSPOSABLE ELEMENT WITH KRAB DOMAIN"/>
    <property type="match status" value="1"/>
</dbReference>
<feature type="region of interest" description="Disordered" evidence="1">
    <location>
        <begin position="310"/>
        <end position="358"/>
    </location>
</feature>
<dbReference type="GeneID" id="115887620"/>
<dbReference type="Proteomes" id="UP000504635">
    <property type="component" value="Unplaced"/>
</dbReference>
<dbReference type="Pfam" id="PF03184">
    <property type="entry name" value="DDE_1"/>
    <property type="match status" value="1"/>
</dbReference>
<feature type="domain" description="DDE-1" evidence="2">
    <location>
        <begin position="86"/>
        <end position="167"/>
    </location>
</feature>